<dbReference type="PANTHER" id="PTHR43283">
    <property type="entry name" value="BETA-LACTAMASE-RELATED"/>
    <property type="match status" value="1"/>
</dbReference>
<dbReference type="InterPro" id="IPR050789">
    <property type="entry name" value="Diverse_Enzym_Activities"/>
</dbReference>
<dbReference type="RefSeq" id="WP_087456085.1">
    <property type="nucleotide sequence ID" value="NZ_CP021434.1"/>
</dbReference>
<dbReference type="SUPFAM" id="SSF56601">
    <property type="entry name" value="beta-lactamase/transpeptidase-like"/>
    <property type="match status" value="1"/>
</dbReference>
<proteinExistence type="predicted"/>
<name>A0A1Y0IMA9_9BACL</name>
<organism evidence="2 3">
    <name type="scientific">Tumebacillus avium</name>
    <dbReference type="NCBI Taxonomy" id="1903704"/>
    <lineage>
        <taxon>Bacteria</taxon>
        <taxon>Bacillati</taxon>
        <taxon>Bacillota</taxon>
        <taxon>Bacilli</taxon>
        <taxon>Bacillales</taxon>
        <taxon>Alicyclobacillaceae</taxon>
        <taxon>Tumebacillus</taxon>
    </lineage>
</organism>
<evidence type="ECO:0000313" key="3">
    <source>
        <dbReference type="Proteomes" id="UP000195437"/>
    </source>
</evidence>
<accession>A0A1Y0IMA9</accession>
<dbReference type="Gene3D" id="3.40.710.10">
    <property type="entry name" value="DD-peptidase/beta-lactamase superfamily"/>
    <property type="match status" value="1"/>
</dbReference>
<reference evidence="3" key="1">
    <citation type="submission" date="2017-05" db="EMBL/GenBank/DDBJ databases">
        <authorList>
            <person name="Sung H."/>
        </authorList>
    </citation>
    <scope>NUCLEOTIDE SEQUENCE [LARGE SCALE GENOMIC DNA]</scope>
    <source>
        <strain evidence="3">AR23208</strain>
    </source>
</reference>
<dbReference type="Proteomes" id="UP000195437">
    <property type="component" value="Chromosome"/>
</dbReference>
<dbReference type="OrthoDB" id="9773047at2"/>
<sequence length="279" mass="30932">MTMTYPGVTSMLAVRGGETVLEWYEEGTEADVLRELRSMTKVVTTTLIGIAMAEGYLRSVEQPVAEFFPGYEADVTLRELLTMTSGIDFDDRQIPELLGTEPNWTDVMLRQRVDAEKGFRYKAVDMHLLSVILTKVTGRNALKYAEEKLFGPLGIETCFWPCDPQGHSNGSTGLKMTTGDLAKLGRLFLQKGRWDGKQVVPEAWVEQATMAQSGHDPRFGTYGYAWWVAEEGFMAAGAAGQYLRILPGQDLTLVVTSDPQRGSHETVGLLQELLERVGA</sequence>
<dbReference type="EMBL" id="CP021434">
    <property type="protein sequence ID" value="ARU60695.1"/>
    <property type="molecule type" value="Genomic_DNA"/>
</dbReference>
<dbReference type="PANTHER" id="PTHR43283:SF7">
    <property type="entry name" value="BETA-LACTAMASE-RELATED DOMAIN-CONTAINING PROTEIN"/>
    <property type="match status" value="1"/>
</dbReference>
<dbReference type="KEGG" id="tum:CBW65_06050"/>
<dbReference type="AlphaFoldDB" id="A0A1Y0IMA9"/>
<protein>
    <recommendedName>
        <fullName evidence="1">Beta-lactamase-related domain-containing protein</fullName>
    </recommendedName>
</protein>
<dbReference type="InterPro" id="IPR012338">
    <property type="entry name" value="Beta-lactam/transpept-like"/>
</dbReference>
<dbReference type="InterPro" id="IPR001466">
    <property type="entry name" value="Beta-lactam-related"/>
</dbReference>
<dbReference type="Pfam" id="PF00144">
    <property type="entry name" value="Beta-lactamase"/>
    <property type="match status" value="1"/>
</dbReference>
<keyword evidence="3" id="KW-1185">Reference proteome</keyword>
<gene>
    <name evidence="2" type="ORF">CBW65_06050</name>
</gene>
<feature type="domain" description="Beta-lactamase-related" evidence="1">
    <location>
        <begin position="6"/>
        <end position="258"/>
    </location>
</feature>
<evidence type="ECO:0000313" key="2">
    <source>
        <dbReference type="EMBL" id="ARU60695.1"/>
    </source>
</evidence>
<evidence type="ECO:0000259" key="1">
    <source>
        <dbReference type="Pfam" id="PF00144"/>
    </source>
</evidence>